<keyword evidence="4" id="KW-1185">Reference proteome</keyword>
<dbReference type="UniPathway" id="UPA00143"/>
<proteinExistence type="predicted"/>
<dbReference type="OrthoDB" id="6359943at2759"/>
<dbReference type="InterPro" id="IPR000210">
    <property type="entry name" value="BTB/POZ_dom"/>
</dbReference>
<comment type="function">
    <text evidence="1">May act as a substrate-specific adapter of an E3 ubiquitin-protein ligase complex (CUL3-RBX1-BTB) which mediates the ubiquitination and subsequent proteasomal degradation of target proteins.</text>
</comment>
<dbReference type="Pfam" id="PF00651">
    <property type="entry name" value="BTB"/>
    <property type="match status" value="1"/>
</dbReference>
<dbReference type="Gene3D" id="3.30.710.10">
    <property type="entry name" value="Potassium Channel Kv1.1, Chain A"/>
    <property type="match status" value="1"/>
</dbReference>
<evidence type="ECO:0000313" key="4">
    <source>
        <dbReference type="Proteomes" id="UP000233551"/>
    </source>
</evidence>
<dbReference type="GeneID" id="116216090"/>
<dbReference type="SMART" id="SM00225">
    <property type="entry name" value="BTB"/>
    <property type="match status" value="1"/>
</dbReference>
<dbReference type="Gene3D" id="1.25.40.420">
    <property type="match status" value="1"/>
</dbReference>
<evidence type="ECO:0000313" key="3">
    <source>
        <dbReference type="EMBL" id="PKI34428.1"/>
    </source>
</evidence>
<protein>
    <submittedName>
        <fullName evidence="3">Uncharacterized protein</fullName>
    </submittedName>
</protein>
<reference evidence="3 4" key="1">
    <citation type="submission" date="2017-11" db="EMBL/GenBank/DDBJ databases">
        <title>De-novo sequencing of pomegranate (Punica granatum L.) genome.</title>
        <authorList>
            <person name="Akparov Z."/>
            <person name="Amiraslanov A."/>
            <person name="Hajiyeva S."/>
            <person name="Abbasov M."/>
            <person name="Kaur K."/>
            <person name="Hamwieh A."/>
            <person name="Solovyev V."/>
            <person name="Salamov A."/>
            <person name="Braich B."/>
            <person name="Kosarev P."/>
            <person name="Mahmoud A."/>
            <person name="Hajiyev E."/>
            <person name="Babayeva S."/>
            <person name="Izzatullayeva V."/>
            <person name="Mammadov A."/>
            <person name="Mammadov A."/>
            <person name="Sharifova S."/>
            <person name="Ojaghi J."/>
            <person name="Eynullazada K."/>
            <person name="Bayramov B."/>
            <person name="Abdulazimova A."/>
            <person name="Shahmuradov I."/>
        </authorList>
    </citation>
    <scope>NUCLEOTIDE SEQUENCE [LARGE SCALE GENOMIC DNA]</scope>
    <source>
        <strain evidence="4">cv. AG2017</strain>
        <tissue evidence="3">Leaf</tissue>
    </source>
</reference>
<dbReference type="Proteomes" id="UP000233551">
    <property type="component" value="Unassembled WGS sequence"/>
</dbReference>
<dbReference type="InterPro" id="IPR011333">
    <property type="entry name" value="SKP1/BTB/POZ_sf"/>
</dbReference>
<dbReference type="EMBL" id="PGOL01005925">
    <property type="protein sequence ID" value="PKI34428.1"/>
    <property type="molecule type" value="Genomic_DNA"/>
</dbReference>
<dbReference type="InterPro" id="IPR044784">
    <property type="entry name" value="At1g01640-like"/>
</dbReference>
<gene>
    <name evidence="3" type="ORF">CRG98_045174</name>
</gene>
<dbReference type="GO" id="GO:0016567">
    <property type="term" value="P:protein ubiquitination"/>
    <property type="evidence" value="ECO:0007669"/>
    <property type="project" value="UniProtKB-UniPathway"/>
</dbReference>
<dbReference type="PANTHER" id="PTHR47274">
    <property type="entry name" value="BTB/POZ DOMAIN CONTAINING PROTEIN, EXPRESSED-RELATED"/>
    <property type="match status" value="1"/>
</dbReference>
<accession>A0A2I0HRT3</accession>
<dbReference type="CDD" id="cd14733">
    <property type="entry name" value="BACK"/>
    <property type="match status" value="1"/>
</dbReference>
<sequence length="287" mass="32160">MDCTICSSFPMIIRPPRNTICGACFEGIKCALALVSSSELESRLADRKLSNLTAPNKGLGDLVEWIKYMKNVERELNERICFLAGSLTAFADQIHTDILIKPGDGSSISTHRSILATRSGIFKNMLDSDICKAPPQDSTIPIPELTHDELESLLEFLYTGDLPPEKIEKHAYPLSLAAHKFEILYLEKFCERHMLRSLNVNSALDVLEISDICLNQKMKERVLGFIVRNFEEVAFSEKYETFCSKNPHLSVQITRATLAEARSNRRPSGEVCSPKVVGRDHGGVFRI</sequence>
<dbReference type="SUPFAM" id="SSF54695">
    <property type="entry name" value="POZ domain"/>
    <property type="match status" value="1"/>
</dbReference>
<dbReference type="AlphaFoldDB" id="A0A2I0HRT3"/>
<dbReference type="STRING" id="22663.A0A2I0HRT3"/>
<dbReference type="PROSITE" id="PS50097">
    <property type="entry name" value="BTB"/>
    <property type="match status" value="1"/>
</dbReference>
<dbReference type="CDD" id="cd18186">
    <property type="entry name" value="BTB_POZ_ZBTB_KLHL-like"/>
    <property type="match status" value="1"/>
</dbReference>
<comment type="pathway">
    <text evidence="2">Protein modification; protein ubiquitination.</text>
</comment>
<name>A0A2I0HRT3_PUNGR</name>
<dbReference type="PANTHER" id="PTHR47274:SF1">
    <property type="entry name" value="BTB_POZ DOMAIN CONTAINING PROTEIN, EXPRESSED"/>
    <property type="match status" value="1"/>
</dbReference>
<comment type="caution">
    <text evidence="3">The sequence shown here is derived from an EMBL/GenBank/DDBJ whole genome shotgun (WGS) entry which is preliminary data.</text>
</comment>
<evidence type="ECO:0000256" key="1">
    <source>
        <dbReference type="ARBA" id="ARBA00002668"/>
    </source>
</evidence>
<organism evidence="3 4">
    <name type="scientific">Punica granatum</name>
    <name type="common">Pomegranate</name>
    <dbReference type="NCBI Taxonomy" id="22663"/>
    <lineage>
        <taxon>Eukaryota</taxon>
        <taxon>Viridiplantae</taxon>
        <taxon>Streptophyta</taxon>
        <taxon>Embryophyta</taxon>
        <taxon>Tracheophyta</taxon>
        <taxon>Spermatophyta</taxon>
        <taxon>Magnoliopsida</taxon>
        <taxon>eudicotyledons</taxon>
        <taxon>Gunneridae</taxon>
        <taxon>Pentapetalae</taxon>
        <taxon>rosids</taxon>
        <taxon>malvids</taxon>
        <taxon>Myrtales</taxon>
        <taxon>Lythraceae</taxon>
        <taxon>Punica</taxon>
    </lineage>
</organism>
<evidence type="ECO:0000256" key="2">
    <source>
        <dbReference type="ARBA" id="ARBA00004906"/>
    </source>
</evidence>